<reference evidence="1 2" key="1">
    <citation type="journal article" date="2023" name="IMA Fungus">
        <title>Comparative genomic study of the Penicillium genus elucidates a diverse pangenome and 15 lateral gene transfer events.</title>
        <authorList>
            <person name="Petersen C."/>
            <person name="Sorensen T."/>
            <person name="Nielsen M.R."/>
            <person name="Sondergaard T.E."/>
            <person name="Sorensen J.L."/>
            <person name="Fitzpatrick D.A."/>
            <person name="Frisvad J.C."/>
            <person name="Nielsen K.L."/>
        </authorList>
    </citation>
    <scope>NUCLEOTIDE SEQUENCE [LARGE SCALE GENOMIC DNA]</scope>
    <source>
        <strain evidence="1 2">IBT 3361</strain>
    </source>
</reference>
<proteinExistence type="predicted"/>
<keyword evidence="2" id="KW-1185">Reference proteome</keyword>
<gene>
    <name evidence="1" type="ORF">N7505_007308</name>
</gene>
<evidence type="ECO:0008006" key="3">
    <source>
        <dbReference type="Google" id="ProtNLM"/>
    </source>
</evidence>
<organism evidence="1 2">
    <name type="scientific">Penicillium chrysogenum</name>
    <name type="common">Penicillium notatum</name>
    <dbReference type="NCBI Taxonomy" id="5076"/>
    <lineage>
        <taxon>Eukaryota</taxon>
        <taxon>Fungi</taxon>
        <taxon>Dikarya</taxon>
        <taxon>Ascomycota</taxon>
        <taxon>Pezizomycotina</taxon>
        <taxon>Eurotiomycetes</taxon>
        <taxon>Eurotiomycetidae</taxon>
        <taxon>Eurotiales</taxon>
        <taxon>Aspergillaceae</taxon>
        <taxon>Penicillium</taxon>
        <taxon>Penicillium chrysogenum species complex</taxon>
    </lineage>
</organism>
<dbReference type="Proteomes" id="UP001220256">
    <property type="component" value="Unassembled WGS sequence"/>
</dbReference>
<evidence type="ECO:0000313" key="1">
    <source>
        <dbReference type="EMBL" id="KAJ5264515.1"/>
    </source>
</evidence>
<feature type="non-terminal residue" evidence="1">
    <location>
        <position position="1"/>
    </location>
</feature>
<dbReference type="EMBL" id="JAPVEB010000004">
    <property type="protein sequence ID" value="KAJ5264515.1"/>
    <property type="molecule type" value="Genomic_DNA"/>
</dbReference>
<name>A0ABQ8WD35_PENCH</name>
<evidence type="ECO:0000313" key="2">
    <source>
        <dbReference type="Proteomes" id="UP001220256"/>
    </source>
</evidence>
<protein>
    <recommendedName>
        <fullName evidence="3">RGS domain-containing protein</fullName>
    </recommendedName>
</protein>
<comment type="caution">
    <text evidence="1">The sequence shown here is derived from an EMBL/GenBank/DDBJ whole genome shotgun (WGS) entry which is preliminary data.</text>
</comment>
<accession>A0ABQ8WD35</accession>
<sequence length="189" mass="22011">KKDLSYLVPEDTFFSSPFPSSQPSFNTTLDNSSVPQRLALPAPEALRRIKADRINEYVLCEANMSKEFVEWWLQTDYRRKKRINWDRRHHATCWDRFDQGQSAPAQVLTQSTWEQKLLNLVIVSHLPFLFLEYKEFYDLISYARLAPTTSAIPSRKVIRTRLREFATENQTTALRSLPPDATLSLALNC</sequence>